<dbReference type="InterPro" id="IPR036187">
    <property type="entry name" value="DNA_mismatch_repair_MutS_sf"/>
</dbReference>
<evidence type="ECO:0000256" key="7">
    <source>
        <dbReference type="ARBA" id="ARBA00023125"/>
    </source>
</evidence>
<keyword evidence="9" id="KW-0539">Nucleus</keyword>
<dbReference type="InterPro" id="IPR007695">
    <property type="entry name" value="DNA_mismatch_repair_MutS-lik_N"/>
</dbReference>
<dbReference type="OrthoDB" id="121051at2759"/>
<dbReference type="GO" id="GO:0006298">
    <property type="term" value="P:mismatch repair"/>
    <property type="evidence" value="ECO:0007669"/>
    <property type="project" value="InterPro"/>
</dbReference>
<dbReference type="Pfam" id="PF01624">
    <property type="entry name" value="MutS_I"/>
    <property type="match status" value="1"/>
</dbReference>
<feature type="region of interest" description="Disordered" evidence="15">
    <location>
        <begin position="25"/>
        <end position="59"/>
    </location>
</feature>
<feature type="compositionally biased region" description="Polar residues" evidence="15">
    <location>
        <begin position="47"/>
        <end position="57"/>
    </location>
</feature>
<evidence type="ECO:0000313" key="17">
    <source>
        <dbReference type="EMBL" id="ODQ64665.1"/>
    </source>
</evidence>
<dbReference type="EMBL" id="KV454411">
    <property type="protein sequence ID" value="ODQ64665.1"/>
    <property type="molecule type" value="Genomic_DNA"/>
</dbReference>
<organism evidence="17 18">
    <name type="scientific">Nadsonia fulvescens var. elongata DSM 6958</name>
    <dbReference type="NCBI Taxonomy" id="857566"/>
    <lineage>
        <taxon>Eukaryota</taxon>
        <taxon>Fungi</taxon>
        <taxon>Dikarya</taxon>
        <taxon>Ascomycota</taxon>
        <taxon>Saccharomycotina</taxon>
        <taxon>Dipodascomycetes</taxon>
        <taxon>Dipodascales</taxon>
        <taxon>Dipodascales incertae sedis</taxon>
        <taxon>Nadsonia</taxon>
    </lineage>
</organism>
<dbReference type="InterPro" id="IPR000432">
    <property type="entry name" value="DNA_mismatch_repair_MutS_C"/>
</dbReference>
<dbReference type="Pfam" id="PF05192">
    <property type="entry name" value="MutS_III"/>
    <property type="match status" value="1"/>
</dbReference>
<comment type="function">
    <text evidence="10">Component of the post-replicative DNA mismatch repair system (MMR). Heterodimerizes with MSH2 to form MutS beta, which binds to DNA mismatches thereby initiating DNA repair. MSH3 provides substrate-binding and substrate specificity to the complex. When bound, the MutS beta heterodimer bends the DNA helix and shields approximately 20 base pairs. Acts mainly to repair insertion-deletion loops (IDLs) from 2 to 13 nucleotides in size, but can also repair base-base and single insertion-deletion mismatches that occur during replication. After mismatch binding, forms a ternary complex with the MutL alpha heterodimer, which is thought to be responsible for directing the downstream MMR events, including strand discrimination, excision, and resynthesis. ATP binding and hydrolysis play a pivotal role in mismatch repair functions.</text>
</comment>
<dbReference type="Pfam" id="PF05188">
    <property type="entry name" value="MutS_II"/>
    <property type="match status" value="1"/>
</dbReference>
<dbReference type="SUPFAM" id="SSF52540">
    <property type="entry name" value="P-loop containing nucleoside triphosphate hydrolases"/>
    <property type="match status" value="1"/>
</dbReference>
<dbReference type="Gene3D" id="1.10.1420.10">
    <property type="match status" value="2"/>
</dbReference>
<dbReference type="InterPro" id="IPR007696">
    <property type="entry name" value="DNA_mismatch_repair_MutS_core"/>
</dbReference>
<dbReference type="FunFam" id="1.10.1420.10:FF:000004">
    <property type="entry name" value="DNA mismatch repair protein Msh3"/>
    <property type="match status" value="1"/>
</dbReference>
<keyword evidence="18" id="KW-1185">Reference proteome</keyword>
<evidence type="ECO:0000256" key="1">
    <source>
        <dbReference type="ARBA" id="ARBA00004123"/>
    </source>
</evidence>
<evidence type="ECO:0000256" key="6">
    <source>
        <dbReference type="ARBA" id="ARBA00022840"/>
    </source>
</evidence>
<reference evidence="17 18" key="1">
    <citation type="journal article" date="2016" name="Proc. Natl. Acad. Sci. U.S.A.">
        <title>Comparative genomics of biotechnologically important yeasts.</title>
        <authorList>
            <person name="Riley R."/>
            <person name="Haridas S."/>
            <person name="Wolfe K.H."/>
            <person name="Lopes M.R."/>
            <person name="Hittinger C.T."/>
            <person name="Goeker M."/>
            <person name="Salamov A.A."/>
            <person name="Wisecaver J.H."/>
            <person name="Long T.M."/>
            <person name="Calvey C.H."/>
            <person name="Aerts A.L."/>
            <person name="Barry K.W."/>
            <person name="Choi C."/>
            <person name="Clum A."/>
            <person name="Coughlan A.Y."/>
            <person name="Deshpande S."/>
            <person name="Douglass A.P."/>
            <person name="Hanson S.J."/>
            <person name="Klenk H.-P."/>
            <person name="LaButti K.M."/>
            <person name="Lapidus A."/>
            <person name="Lindquist E.A."/>
            <person name="Lipzen A.M."/>
            <person name="Meier-Kolthoff J.P."/>
            <person name="Ohm R.A."/>
            <person name="Otillar R.P."/>
            <person name="Pangilinan J.L."/>
            <person name="Peng Y."/>
            <person name="Rokas A."/>
            <person name="Rosa C.A."/>
            <person name="Scheuner C."/>
            <person name="Sibirny A.A."/>
            <person name="Slot J.C."/>
            <person name="Stielow J.B."/>
            <person name="Sun H."/>
            <person name="Kurtzman C.P."/>
            <person name="Blackwell M."/>
            <person name="Grigoriev I.V."/>
            <person name="Jeffries T.W."/>
        </authorList>
    </citation>
    <scope>NUCLEOTIDE SEQUENCE [LARGE SCALE GENOMIC DNA]</scope>
    <source>
        <strain evidence="17 18">DSM 6958</strain>
    </source>
</reference>
<dbReference type="PROSITE" id="PS00486">
    <property type="entry name" value="DNA_MISMATCH_REPAIR_2"/>
    <property type="match status" value="1"/>
</dbReference>
<dbReference type="Proteomes" id="UP000095009">
    <property type="component" value="Unassembled WGS sequence"/>
</dbReference>
<comment type="subunit">
    <text evidence="11">Heterodimer consisting of MSH2-MSH3 (MutS beta). Forms a ternary complex with MutL alpha (MLH1-PMS1).</text>
</comment>
<keyword evidence="8 14" id="KW-0234">DNA repair</keyword>
<dbReference type="Pfam" id="PF00488">
    <property type="entry name" value="MutS_V"/>
    <property type="match status" value="1"/>
</dbReference>
<dbReference type="SUPFAM" id="SSF48334">
    <property type="entry name" value="DNA repair protein MutS, domain III"/>
    <property type="match status" value="1"/>
</dbReference>
<feature type="compositionally biased region" description="Basic and acidic residues" evidence="15">
    <location>
        <begin position="25"/>
        <end position="36"/>
    </location>
</feature>
<dbReference type="AlphaFoldDB" id="A0A1E3PGX6"/>
<dbReference type="GO" id="GO:0140664">
    <property type="term" value="F:ATP-dependent DNA damage sensor activity"/>
    <property type="evidence" value="ECO:0007669"/>
    <property type="project" value="InterPro"/>
</dbReference>
<evidence type="ECO:0000256" key="12">
    <source>
        <dbReference type="ARBA" id="ARBA00029792"/>
    </source>
</evidence>
<dbReference type="InterPro" id="IPR027417">
    <property type="entry name" value="P-loop_NTPase"/>
</dbReference>
<dbReference type="PANTHER" id="PTHR11361:SF122">
    <property type="entry name" value="DNA MISMATCH REPAIR PROTEIN MSH3"/>
    <property type="match status" value="1"/>
</dbReference>
<dbReference type="GO" id="GO:0005634">
    <property type="term" value="C:nucleus"/>
    <property type="evidence" value="ECO:0007669"/>
    <property type="project" value="UniProtKB-SubCell"/>
</dbReference>
<evidence type="ECO:0000313" key="18">
    <source>
        <dbReference type="Proteomes" id="UP000095009"/>
    </source>
</evidence>
<evidence type="ECO:0000256" key="9">
    <source>
        <dbReference type="ARBA" id="ARBA00023242"/>
    </source>
</evidence>
<dbReference type="GO" id="GO:0005524">
    <property type="term" value="F:ATP binding"/>
    <property type="evidence" value="ECO:0007669"/>
    <property type="project" value="UniProtKB-UniRule"/>
</dbReference>
<dbReference type="InterPro" id="IPR016151">
    <property type="entry name" value="DNA_mismatch_repair_MutS_N"/>
</dbReference>
<feature type="compositionally biased region" description="Basic and acidic residues" evidence="15">
    <location>
        <begin position="82"/>
        <end position="95"/>
    </location>
</feature>
<dbReference type="NCBIfam" id="NF003810">
    <property type="entry name" value="PRK05399.1"/>
    <property type="match status" value="1"/>
</dbReference>
<name>A0A1E3PGX6_9ASCO</name>
<evidence type="ECO:0000259" key="16">
    <source>
        <dbReference type="PROSITE" id="PS00486"/>
    </source>
</evidence>
<evidence type="ECO:0000256" key="15">
    <source>
        <dbReference type="SAM" id="MobiDB-lite"/>
    </source>
</evidence>
<comment type="subcellular location">
    <subcellularLocation>
        <location evidence="1">Nucleus</location>
    </subcellularLocation>
</comment>
<dbReference type="STRING" id="857566.A0A1E3PGX6"/>
<dbReference type="InterPro" id="IPR036678">
    <property type="entry name" value="MutS_con_dom_sf"/>
</dbReference>
<dbReference type="SUPFAM" id="SSF55271">
    <property type="entry name" value="DNA repair protein MutS, domain I"/>
    <property type="match status" value="1"/>
</dbReference>
<evidence type="ECO:0000256" key="4">
    <source>
        <dbReference type="ARBA" id="ARBA00022741"/>
    </source>
</evidence>
<evidence type="ECO:0000256" key="5">
    <source>
        <dbReference type="ARBA" id="ARBA00022763"/>
    </source>
</evidence>
<evidence type="ECO:0000256" key="14">
    <source>
        <dbReference type="RuleBase" id="RU003756"/>
    </source>
</evidence>
<evidence type="ECO:0000256" key="10">
    <source>
        <dbReference type="ARBA" id="ARBA00025373"/>
    </source>
</evidence>
<dbReference type="Gene3D" id="3.30.420.110">
    <property type="entry name" value="MutS, connector domain"/>
    <property type="match status" value="1"/>
</dbReference>
<dbReference type="InterPro" id="IPR045076">
    <property type="entry name" value="MutS"/>
</dbReference>
<keyword evidence="5 14" id="KW-0227">DNA damage</keyword>
<comment type="similarity">
    <text evidence="2">Belongs to the DNA mismatch repair MutS family. MSH3 subfamily.</text>
</comment>
<evidence type="ECO:0000256" key="3">
    <source>
        <dbReference type="ARBA" id="ARBA00022151"/>
    </source>
</evidence>
<dbReference type="Pfam" id="PF05190">
    <property type="entry name" value="MutS_IV"/>
    <property type="match status" value="1"/>
</dbReference>
<proteinExistence type="inferred from homology"/>
<accession>A0A1E3PGX6</accession>
<evidence type="ECO:0000256" key="13">
    <source>
        <dbReference type="ARBA" id="ARBA00073774"/>
    </source>
</evidence>
<keyword evidence="6" id="KW-0067">ATP-binding</keyword>
<keyword evidence="7 14" id="KW-0238">DNA-binding</keyword>
<dbReference type="InterPro" id="IPR007861">
    <property type="entry name" value="DNA_mismatch_repair_MutS_clamp"/>
</dbReference>
<dbReference type="Gene3D" id="3.40.1170.10">
    <property type="entry name" value="DNA repair protein MutS, domain I"/>
    <property type="match status" value="1"/>
</dbReference>
<dbReference type="PANTHER" id="PTHR11361">
    <property type="entry name" value="DNA MISMATCH REPAIR PROTEIN MUTS FAMILY MEMBER"/>
    <property type="match status" value="1"/>
</dbReference>
<dbReference type="InterPro" id="IPR007860">
    <property type="entry name" value="DNA_mmatch_repair_MutS_con_dom"/>
</dbReference>
<feature type="region of interest" description="Disordered" evidence="15">
    <location>
        <begin position="82"/>
        <end position="104"/>
    </location>
</feature>
<gene>
    <name evidence="17" type="ORF">NADFUDRAFT_52294</name>
</gene>
<feature type="domain" description="DNA mismatch repair proteins mutS family" evidence="16">
    <location>
        <begin position="968"/>
        <end position="984"/>
    </location>
</feature>
<dbReference type="Gene3D" id="3.40.50.300">
    <property type="entry name" value="P-loop containing nucleotide triphosphate hydrolases"/>
    <property type="match status" value="1"/>
</dbReference>
<protein>
    <recommendedName>
        <fullName evidence="3 13">DNA mismatch repair protein MSH3</fullName>
    </recommendedName>
    <alternativeName>
        <fullName evidence="3 13">DNA mismatch repair protein MSH3</fullName>
    </alternativeName>
    <alternativeName>
        <fullName evidence="12">MutS protein homolog 3</fullName>
    </alternativeName>
</protein>
<evidence type="ECO:0000256" key="11">
    <source>
        <dbReference type="ARBA" id="ARBA00025902"/>
    </source>
</evidence>
<evidence type="ECO:0000256" key="8">
    <source>
        <dbReference type="ARBA" id="ARBA00023204"/>
    </source>
</evidence>
<dbReference type="FunFam" id="3.40.1170.10:FF:000004">
    <property type="entry name" value="DNA mismatch repair protein"/>
    <property type="match status" value="1"/>
</dbReference>
<evidence type="ECO:0000256" key="2">
    <source>
        <dbReference type="ARBA" id="ARBA00007094"/>
    </source>
</evidence>
<dbReference type="FunFam" id="3.40.50.300:FF:000870">
    <property type="entry name" value="MutS protein homolog 4"/>
    <property type="match status" value="1"/>
</dbReference>
<dbReference type="SMART" id="SM00533">
    <property type="entry name" value="MUTSd"/>
    <property type="match status" value="1"/>
</dbReference>
<dbReference type="GO" id="GO:0030983">
    <property type="term" value="F:mismatched DNA binding"/>
    <property type="evidence" value="ECO:0007669"/>
    <property type="project" value="UniProtKB-UniRule"/>
</dbReference>
<keyword evidence="4 14" id="KW-0547">Nucleotide-binding</keyword>
<dbReference type="GO" id="GO:0006312">
    <property type="term" value="P:mitotic recombination"/>
    <property type="evidence" value="ECO:0007669"/>
    <property type="project" value="TreeGrafter"/>
</dbReference>
<sequence>MAIKSKQPTISSFFIRKKTTPIVKVEEEQKLKEPASKDNLSMEYDESPTSSDPTPISLSDLPVELLTNNIKSLGGTQTVDFKRERSSSSDTDKAIIKRPRSAVTPEEATALRKEQYAWNPRNTQTELPLSQEEVKRKNEIHNKFVKKLGTPGGVDYLCLSSYERGSEIILNEDEEELADDETEEQEENSRVSALKSKLAFKPKGRSKAGATKASKLTPLEKQYVQIKRANPEVLLIIEVGYKYRFFGQDAATASKELAIFLVPGRMNIDDGDSRDALYSKFASSSIPTQRLHVHVRRLIEKGYKVGVVNQMETAALKAAGDNKNTPFDRKLTHIYTKATYIDDFVSGNDPATHGIGSGGSSGYIMAITEVCDEKSNLSTFGILAVQASTGDVIYDEFMDTIIKNELETRLLHIQPCEILIIGELSTNTAKFVKLFCSSHSSGTSNTRVETTKRQSLLEATSDITEFYSGQILANQEESVSGNQRLEKALEFSDLVKICLSSMLTHMEEYSLQHVFELTDDFNSFTARSHMLLNGNALASLEIYNNQTDNSEKGSLFWVLDHTRTKFGQRLLKKWVGKPLLDREQLEIRISIIEELKSDFNDKIEKITKNMTKLPDLEKGLLRIHYGRCSLSELLTILSGLERVTSSFSYISTPEKFGFKNPTLNEHFFNLSKDHELIAGLLNQFCHTAAKENDLVNFFKLDNSETVFDDIIACKEAITLVEDQLDDHLTEVRAAFKRPTLKYSVVSGLPYLIEIRNTEVSKLVPTNWQKISATRAVSRFRSPRVLKLLQELEVNKEKLRKCCDDRYKQFLTNISKKHYPALRVIISSLSILDCFFSLAAVSSQAEYVKPILVDEPCVDVRDGRHPMVEQIKVGSYVPNHVDMHFSRARSLVITGPNMGGKSSYVRQVALLCIMAQIGCFVPASYARIGLIDAIFTRMGAYDNMLNGESTFMVELNECSYIMKNSTHKSLVLLDEIGRGTGTMDGVAIAHAVLWHFVQNIQSLTLFVTHYPSLATFEADFPKVVKNYHMGFIENKEDSSDDNPNITFLYKIVEGIAHRSYGLNVARLASMPKSVIDVAATKSRELEAKVKSCQRKQWNWRVVGLVQKLREQTGVDRQIEDVTELFKLATS</sequence>
<dbReference type="SMART" id="SM00534">
    <property type="entry name" value="MUTSac"/>
    <property type="match status" value="1"/>
</dbReference>